<feature type="domain" description="ATP-dependent DNA ligase family profile" evidence="14">
    <location>
        <begin position="698"/>
        <end position="818"/>
    </location>
</feature>
<evidence type="ECO:0000313" key="15">
    <source>
        <dbReference type="EMBL" id="MCW1884747.1"/>
    </source>
</evidence>
<dbReference type="InterPro" id="IPR050191">
    <property type="entry name" value="ATP-dep_DNA_ligase"/>
</dbReference>
<dbReference type="Pfam" id="PF01068">
    <property type="entry name" value="DNA_ligase_A_M"/>
    <property type="match status" value="1"/>
</dbReference>
<dbReference type="NCBIfam" id="TIGR00574">
    <property type="entry name" value="dnl1"/>
    <property type="match status" value="1"/>
</dbReference>
<keyword evidence="9 12" id="KW-0234">DNA repair</keyword>
<evidence type="ECO:0000259" key="14">
    <source>
        <dbReference type="PROSITE" id="PS50160"/>
    </source>
</evidence>
<dbReference type="InterPro" id="IPR036599">
    <property type="entry name" value="DNA_ligase_N_sf"/>
</dbReference>
<keyword evidence="7 12" id="KW-0067">ATP-binding</keyword>
<dbReference type="PANTHER" id="PTHR45674:SF4">
    <property type="entry name" value="DNA LIGASE 1"/>
    <property type="match status" value="1"/>
</dbReference>
<dbReference type="InterPro" id="IPR012340">
    <property type="entry name" value="NA-bd_OB-fold"/>
</dbReference>
<evidence type="ECO:0000256" key="2">
    <source>
        <dbReference type="ARBA" id="ARBA00022598"/>
    </source>
</evidence>
<keyword evidence="6 12" id="KW-0227">DNA damage</keyword>
<protein>
    <recommendedName>
        <fullName evidence="12">DNA ligase</fullName>
        <ecNumber evidence="12">6.5.1.1</ecNumber>
    </recommendedName>
</protein>
<evidence type="ECO:0000256" key="10">
    <source>
        <dbReference type="ARBA" id="ARBA00023306"/>
    </source>
</evidence>
<keyword evidence="16" id="KW-1185">Reference proteome</keyword>
<sequence length="914" mass="99659">MIEVRFQRGLHLPELDLWLDPWDPKPWAFVSHAHADHFARHESALCSTMTASLVRSRFGLAESRIEPVDFHVPVVRDGFRLRLLPAGHIAGSAMLHVTRISDGATLLYTGDFKVRKGRTAEPVVFQQADLLILETTFGLPQFVFPPAMEVEGAVLRFVHDALADGEVPVLLGYSLGKAQEALALLHAHEIPVVLHPAVAEMTAACLAAGVTCLPQPILLDGPVPPGHAVIAPPNAVRSKLLRAVGNRRVAMLSGWALVPGATFRYRVDDAIPLSDHADHPGLMECLQRVRPKKVLTVHGYTREFAAELRLRGHDAWSMAGNDQLDLPLAAPPIRSALASGTGIQTTASARHVRPICALADFTSVCRLVGETSSRLEKIRHLATYLRGLASEDDLALASRWLTGRALPRDGDRRSVQTGGATLRRALLKLPGAREERYREISLSQNDAARTTRLLLQELTLKPEPLDLAGLATFFRELAAATGSIARIDLLSERLRTLHPAEGETLVKLLTGDLRIGLKEGLVEDAVAEAFAADPPAVRHAHMLTGDLGETAKLAKAKSLGEATLRPLVPVKVMLASPMPDAAALVAASPHSPSQLSTTDPQLLWLEPKYDGIRAQLHKQGDRAAIFSRDLRPLDGEFPELVTAALSIPGDFILDGEIIAHAEGRRLTFHDLQTRLGKISTAQTDLFSATSVSIPPVRFIAFDLLHRDDADLLGTPLSERRALLESSIVPLPAIISPIEVQRIEADAEAVQSAFKQARTDGLEGLIAKDPASLYSPGRRGKAWLKLKTSSTLDCVVVAAEQGHGKRAEVLSDYTFAVRDESSGQLRVIGKAYSGLTDVEIEELTDHFQRHTVSKDRRKHLVEPNLVLEIAFDSIQASKRHDSGLAMRFPRIHAIRRDKTPADIDTLQYARTLVDA</sequence>
<dbReference type="Pfam" id="PF04679">
    <property type="entry name" value="DNA_ligase_A_C"/>
    <property type="match status" value="1"/>
</dbReference>
<evidence type="ECO:0000256" key="11">
    <source>
        <dbReference type="ARBA" id="ARBA00034003"/>
    </source>
</evidence>
<keyword evidence="4" id="KW-0235">DNA replication</keyword>
<dbReference type="CDD" id="cd07972">
    <property type="entry name" value="OBF_DNA_ligase_Arch_LigB"/>
    <property type="match status" value="1"/>
</dbReference>
<dbReference type="InterPro" id="IPR012308">
    <property type="entry name" value="DNA_ligase_ATP-dep_N"/>
</dbReference>
<proteinExistence type="inferred from homology"/>
<comment type="catalytic activity">
    <reaction evidence="11 12">
        <text>ATP + (deoxyribonucleotide)n-3'-hydroxyl + 5'-phospho-(deoxyribonucleotide)m = (deoxyribonucleotide)n+m + AMP + diphosphate.</text>
        <dbReference type="EC" id="6.5.1.1"/>
    </reaction>
</comment>
<keyword evidence="10" id="KW-0131">Cell cycle</keyword>
<dbReference type="Gene3D" id="2.40.50.140">
    <property type="entry name" value="Nucleic acid-binding proteins"/>
    <property type="match status" value="1"/>
</dbReference>
<dbReference type="EC" id="6.5.1.1" evidence="12"/>
<evidence type="ECO:0000256" key="4">
    <source>
        <dbReference type="ARBA" id="ARBA00022705"/>
    </source>
</evidence>
<keyword evidence="8 12" id="KW-0233">DNA recombination</keyword>
<evidence type="ECO:0000256" key="9">
    <source>
        <dbReference type="ARBA" id="ARBA00023204"/>
    </source>
</evidence>
<dbReference type="PROSITE" id="PS50160">
    <property type="entry name" value="DNA_LIGASE_A3"/>
    <property type="match status" value="1"/>
</dbReference>
<dbReference type="SUPFAM" id="SSF117018">
    <property type="entry name" value="ATP-dependent DNA ligase DNA-binding domain"/>
    <property type="match status" value="1"/>
</dbReference>
<keyword evidence="5 12" id="KW-0547">Nucleotide-binding</keyword>
<dbReference type="Pfam" id="PF07521">
    <property type="entry name" value="RMMBL"/>
    <property type="match status" value="1"/>
</dbReference>
<dbReference type="CDD" id="cd07898">
    <property type="entry name" value="Adenylation_DNA_ligase"/>
    <property type="match status" value="1"/>
</dbReference>
<organism evidence="15 16">
    <name type="scientific">Luteolibacter flavescens</name>
    <dbReference type="NCBI Taxonomy" id="1859460"/>
    <lineage>
        <taxon>Bacteria</taxon>
        <taxon>Pseudomonadati</taxon>
        <taxon>Verrucomicrobiota</taxon>
        <taxon>Verrucomicrobiia</taxon>
        <taxon>Verrucomicrobiales</taxon>
        <taxon>Verrucomicrobiaceae</taxon>
        <taxon>Luteolibacter</taxon>
    </lineage>
</organism>
<evidence type="ECO:0000256" key="3">
    <source>
        <dbReference type="ARBA" id="ARBA00022618"/>
    </source>
</evidence>
<dbReference type="InterPro" id="IPR016059">
    <property type="entry name" value="DNA_ligase_ATP-dep_CS"/>
</dbReference>
<evidence type="ECO:0000256" key="5">
    <source>
        <dbReference type="ARBA" id="ARBA00022741"/>
    </source>
</evidence>
<evidence type="ECO:0000256" key="6">
    <source>
        <dbReference type="ARBA" id="ARBA00022763"/>
    </source>
</evidence>
<name>A0ABT3FME7_9BACT</name>
<dbReference type="Gene3D" id="3.60.15.10">
    <property type="entry name" value="Ribonuclease Z/Hydroxyacylglutathione hydrolase-like"/>
    <property type="match status" value="1"/>
</dbReference>
<dbReference type="RefSeq" id="WP_264500706.1">
    <property type="nucleotide sequence ID" value="NZ_JAPDDS010000004.1"/>
</dbReference>
<evidence type="ECO:0000256" key="12">
    <source>
        <dbReference type="RuleBase" id="RU000617"/>
    </source>
</evidence>
<dbReference type="InterPro" id="IPR012309">
    <property type="entry name" value="DNA_ligase_ATP-dep_C"/>
</dbReference>
<dbReference type="InterPro" id="IPR036866">
    <property type="entry name" value="RibonucZ/Hydroxyglut_hydro"/>
</dbReference>
<dbReference type="Proteomes" id="UP001207930">
    <property type="component" value="Unassembled WGS sequence"/>
</dbReference>
<keyword evidence="3" id="KW-0132">Cell division</keyword>
<dbReference type="InterPro" id="IPR012310">
    <property type="entry name" value="DNA_ligase_ATP-dep_cent"/>
</dbReference>
<evidence type="ECO:0000256" key="13">
    <source>
        <dbReference type="RuleBase" id="RU004196"/>
    </source>
</evidence>
<dbReference type="SUPFAM" id="SSF50249">
    <property type="entry name" value="Nucleic acid-binding proteins"/>
    <property type="match status" value="1"/>
</dbReference>
<evidence type="ECO:0000256" key="7">
    <source>
        <dbReference type="ARBA" id="ARBA00022840"/>
    </source>
</evidence>
<evidence type="ECO:0000256" key="8">
    <source>
        <dbReference type="ARBA" id="ARBA00023172"/>
    </source>
</evidence>
<dbReference type="GO" id="GO:0003910">
    <property type="term" value="F:DNA ligase (ATP) activity"/>
    <property type="evidence" value="ECO:0007669"/>
    <property type="project" value="UniProtKB-EC"/>
</dbReference>
<evidence type="ECO:0000313" key="16">
    <source>
        <dbReference type="Proteomes" id="UP001207930"/>
    </source>
</evidence>
<comment type="similarity">
    <text evidence="1 13">Belongs to the ATP-dependent DNA ligase family.</text>
</comment>
<accession>A0ABT3FME7</accession>
<comment type="caution">
    <text evidence="15">The sequence shown here is derived from an EMBL/GenBank/DDBJ whole genome shotgun (WGS) entry which is preliminary data.</text>
</comment>
<dbReference type="Gene3D" id="1.10.3260.10">
    <property type="entry name" value="DNA ligase, ATP-dependent, N-terminal domain"/>
    <property type="match status" value="1"/>
</dbReference>
<gene>
    <name evidence="15" type="ORF">OKA04_08405</name>
</gene>
<dbReference type="InterPro" id="IPR011108">
    <property type="entry name" value="RMMBL"/>
</dbReference>
<dbReference type="SUPFAM" id="SSF56281">
    <property type="entry name" value="Metallo-hydrolase/oxidoreductase"/>
    <property type="match status" value="1"/>
</dbReference>
<dbReference type="Gene3D" id="3.30.470.30">
    <property type="entry name" value="DNA ligase/mRNA capping enzyme"/>
    <property type="match status" value="1"/>
</dbReference>
<dbReference type="PANTHER" id="PTHR45674">
    <property type="entry name" value="DNA LIGASE 1/3 FAMILY MEMBER"/>
    <property type="match status" value="1"/>
</dbReference>
<dbReference type="Pfam" id="PF04675">
    <property type="entry name" value="DNA_ligase_A_N"/>
    <property type="match status" value="1"/>
</dbReference>
<reference evidence="15 16" key="1">
    <citation type="submission" date="2022-10" db="EMBL/GenBank/DDBJ databases">
        <title>Luteolibacter flavescens strain MCCC 1K03193, whole genome shotgun sequencing project.</title>
        <authorList>
            <person name="Zhao G."/>
            <person name="Shen L."/>
        </authorList>
    </citation>
    <scope>NUCLEOTIDE SEQUENCE [LARGE SCALE GENOMIC DNA]</scope>
    <source>
        <strain evidence="15 16">MCCC 1K03193</strain>
    </source>
</reference>
<dbReference type="PROSITE" id="PS00697">
    <property type="entry name" value="DNA_LIGASE_A1"/>
    <property type="match status" value="1"/>
</dbReference>
<keyword evidence="2 12" id="KW-0436">Ligase</keyword>
<dbReference type="InterPro" id="IPR000977">
    <property type="entry name" value="DNA_ligase_ATP-dep"/>
</dbReference>
<evidence type="ECO:0000256" key="1">
    <source>
        <dbReference type="ARBA" id="ARBA00007572"/>
    </source>
</evidence>
<dbReference type="EMBL" id="JAPDDS010000004">
    <property type="protein sequence ID" value="MCW1884747.1"/>
    <property type="molecule type" value="Genomic_DNA"/>
</dbReference>
<dbReference type="SUPFAM" id="SSF56091">
    <property type="entry name" value="DNA ligase/mRNA capping enzyme, catalytic domain"/>
    <property type="match status" value="1"/>
</dbReference>